<gene>
    <name evidence="1" type="ORF">OQI_32270</name>
</gene>
<comment type="caution">
    <text evidence="1">The sequence shown here is derived from an EMBL/GenBank/DDBJ whole genome shotgun (WGS) entry which is preliminary data.</text>
</comment>
<name>A0ABX3YA26_9ACTN</name>
<dbReference type="Proteomes" id="UP000194266">
    <property type="component" value="Unassembled WGS sequence"/>
</dbReference>
<evidence type="ECO:0000313" key="2">
    <source>
        <dbReference type="Proteomes" id="UP000194266"/>
    </source>
</evidence>
<evidence type="ECO:0000313" key="1">
    <source>
        <dbReference type="EMBL" id="OSZ56558.1"/>
    </source>
</evidence>
<accession>A0ABX3YA26</accession>
<keyword evidence="2" id="KW-1185">Reference proteome</keyword>
<evidence type="ECO:0008006" key="3">
    <source>
        <dbReference type="Google" id="ProtNLM"/>
    </source>
</evidence>
<organism evidence="1 2">
    <name type="scientific">Streptomyces pharetrae CZA14</name>
    <dbReference type="NCBI Taxonomy" id="1144883"/>
    <lineage>
        <taxon>Bacteria</taxon>
        <taxon>Bacillati</taxon>
        <taxon>Actinomycetota</taxon>
        <taxon>Actinomycetes</taxon>
        <taxon>Kitasatosporales</taxon>
        <taxon>Streptomycetaceae</taxon>
        <taxon>Streptomyces</taxon>
    </lineage>
</organism>
<sequence length="516" mass="55018">MTYEGHGDRDVSAAAEAVVTALRDLAGQRPGEITLLDGFPDTELDGWPVRVPEAVRVVLRALGGVTAGRQRYAFGPSGRPRVRSTTEGATWALTPRGDVLTVAGGGTAPDWGPVLSVARVDEYAFTVEAPGFVPWLENLVRRLVEGTPHDRTGPFEAPPFTIAAVPSIEVAEGPDAELAALVGTGHSLVDVADLRDLPGYPCAISWEPYFTYDGGTADTSGSDVDYRLVGGGRVLLLESDVSGDFLGRPVRRHRIPDDAAATAVSRLQALARRFPRLVTLAEGTADAELDQWPVPVPPDVRTVLRAIGEVRVAGMPALRLMPGEPWQRVDAALDRIIGGDGGPYWPLAHVGHGPRSVSLAHVRIDSATGQWGYVVSVPGGADALRDEPELVLLAESLPALLLTVVSVVEAAVRQAPARGSDPASLIIGATRWFTPNTGEPWTMPVPVEEWAGSPDPLRARAAAFPPGSHAADLRDSPVPTDLCFYRAESWRWHRTLDRLHFLGGGQVVVAVAEPDH</sequence>
<dbReference type="EMBL" id="MRYD01000280">
    <property type="protein sequence ID" value="OSZ56558.1"/>
    <property type="molecule type" value="Genomic_DNA"/>
</dbReference>
<dbReference type="RefSeq" id="WP_086172746.1">
    <property type="nucleotide sequence ID" value="NZ_MRYD01000280.1"/>
</dbReference>
<reference evidence="1 2" key="1">
    <citation type="submission" date="2016-12" db="EMBL/GenBank/DDBJ databases">
        <title>Genome Mining:The Detection of Biosynthetic Gene Clusters to Aid in the Expression of Curamycin A produced by Streptomyces sp. strain CZA14.</title>
        <authorList>
            <person name="Durrell K.A."/>
            <person name="Kirby B.M."/>
            <person name="Khan W."/>
            <person name="Mthethwa T."/>
            <person name="Le Roes-Hill M."/>
        </authorList>
    </citation>
    <scope>NUCLEOTIDE SEQUENCE [LARGE SCALE GENOMIC DNA]</scope>
    <source>
        <strain evidence="1 2">CZA14</strain>
    </source>
</reference>
<proteinExistence type="predicted"/>
<protein>
    <recommendedName>
        <fullName evidence="3">SUKH-4 immunity protein of toxin-antitoxin system</fullName>
    </recommendedName>
</protein>